<dbReference type="PROSITE" id="PS51916">
    <property type="entry name" value="DEUBAD"/>
    <property type="match status" value="1"/>
</dbReference>
<dbReference type="GeneID" id="100201859"/>
<evidence type="ECO:0000256" key="7">
    <source>
        <dbReference type="ARBA" id="ARBA00023242"/>
    </source>
</evidence>
<gene>
    <name evidence="12" type="primary">LOC100201859</name>
</gene>
<evidence type="ECO:0000256" key="1">
    <source>
        <dbReference type="ARBA" id="ARBA00004123"/>
    </source>
</evidence>
<keyword evidence="6" id="KW-0804">Transcription</keyword>
<evidence type="ECO:0000313" key="12">
    <source>
        <dbReference type="RefSeq" id="XP_065669604.1"/>
    </source>
</evidence>
<protein>
    <submittedName>
        <fullName evidence="12">Uncharacterized protein LOC100201859 isoform X1</fullName>
    </submittedName>
</protein>
<evidence type="ECO:0000256" key="6">
    <source>
        <dbReference type="ARBA" id="ARBA00023163"/>
    </source>
</evidence>
<dbReference type="Pfam" id="PF13919">
    <property type="entry name" value="ASXH"/>
    <property type="match status" value="1"/>
</dbReference>
<organism evidence="11 12">
    <name type="scientific">Hydra vulgaris</name>
    <name type="common">Hydra</name>
    <name type="synonym">Hydra attenuata</name>
    <dbReference type="NCBI Taxonomy" id="6087"/>
    <lineage>
        <taxon>Eukaryota</taxon>
        <taxon>Metazoa</taxon>
        <taxon>Cnidaria</taxon>
        <taxon>Hydrozoa</taxon>
        <taxon>Hydroidolina</taxon>
        <taxon>Anthoathecata</taxon>
        <taxon>Aplanulata</taxon>
        <taxon>Hydridae</taxon>
        <taxon>Hydra</taxon>
    </lineage>
</organism>
<keyword evidence="5" id="KW-0805">Transcription regulation</keyword>
<dbReference type="PANTHER" id="PTHR13578">
    <property type="entry name" value="ADDITIONAL SEX COMBS LIKE PROTEIN ASXL"/>
    <property type="match status" value="1"/>
</dbReference>
<feature type="compositionally biased region" description="Low complexity" evidence="8">
    <location>
        <begin position="283"/>
        <end position="300"/>
    </location>
</feature>
<dbReference type="Proteomes" id="UP001652625">
    <property type="component" value="Chromosome 12"/>
</dbReference>
<evidence type="ECO:0000256" key="2">
    <source>
        <dbReference type="ARBA" id="ARBA00022723"/>
    </source>
</evidence>
<keyword evidence="11" id="KW-1185">Reference proteome</keyword>
<reference evidence="12" key="1">
    <citation type="submission" date="2025-08" db="UniProtKB">
        <authorList>
            <consortium name="RefSeq"/>
        </authorList>
    </citation>
    <scope>IDENTIFICATION</scope>
</reference>
<evidence type="ECO:0000259" key="10">
    <source>
        <dbReference type="PROSITE" id="PS51916"/>
    </source>
</evidence>
<evidence type="ECO:0000256" key="5">
    <source>
        <dbReference type="ARBA" id="ARBA00023015"/>
    </source>
</evidence>
<evidence type="ECO:0000256" key="8">
    <source>
        <dbReference type="SAM" id="MobiDB-lite"/>
    </source>
</evidence>
<feature type="compositionally biased region" description="Pro residues" evidence="8">
    <location>
        <begin position="237"/>
        <end position="247"/>
    </location>
</feature>
<feature type="region of interest" description="Disordered" evidence="8">
    <location>
        <begin position="154"/>
        <end position="208"/>
    </location>
</feature>
<accession>A0ABM4D5N0</accession>
<comment type="subcellular location">
    <subcellularLocation>
        <location evidence="1">Nucleus</location>
    </subcellularLocation>
</comment>
<dbReference type="InterPro" id="IPR024811">
    <property type="entry name" value="ASX/ASX-like"/>
</dbReference>
<dbReference type="RefSeq" id="XP_065669604.1">
    <property type="nucleotide sequence ID" value="XM_065813532.1"/>
</dbReference>
<feature type="region of interest" description="Disordered" evidence="8">
    <location>
        <begin position="224"/>
        <end position="300"/>
    </location>
</feature>
<keyword evidence="4" id="KW-0862">Zinc</keyword>
<feature type="domain" description="DEUBAD" evidence="10">
    <location>
        <begin position="511"/>
        <end position="620"/>
    </location>
</feature>
<dbReference type="PROSITE" id="PS51913">
    <property type="entry name" value="HTH_HARE"/>
    <property type="match status" value="1"/>
</dbReference>
<dbReference type="SUPFAM" id="SSF69349">
    <property type="entry name" value="Phage fibre proteins"/>
    <property type="match status" value="1"/>
</dbReference>
<keyword evidence="7" id="KW-0539">Nucleus</keyword>
<name>A0ABM4D5N0_HYDVU</name>
<evidence type="ECO:0000256" key="4">
    <source>
        <dbReference type="ARBA" id="ARBA00022833"/>
    </source>
</evidence>
<evidence type="ECO:0000313" key="11">
    <source>
        <dbReference type="Proteomes" id="UP001652625"/>
    </source>
</evidence>
<keyword evidence="2" id="KW-0479">Metal-binding</keyword>
<dbReference type="Pfam" id="PF05066">
    <property type="entry name" value="HARE-HTH"/>
    <property type="match status" value="1"/>
</dbReference>
<proteinExistence type="predicted"/>
<feature type="compositionally biased region" description="Polar residues" evidence="8">
    <location>
        <begin position="270"/>
        <end position="281"/>
    </location>
</feature>
<feature type="domain" description="HTH HARE-type" evidence="9">
    <location>
        <begin position="36"/>
        <end position="110"/>
    </location>
</feature>
<evidence type="ECO:0000256" key="3">
    <source>
        <dbReference type="ARBA" id="ARBA00022771"/>
    </source>
</evidence>
<feature type="region of interest" description="Disordered" evidence="8">
    <location>
        <begin position="1"/>
        <end position="33"/>
    </location>
</feature>
<sequence length="927" mass="104596">MNKETDPDKSSSDECNDEDKTSKDKIFKKSKSDGNMTWAEAAEKVLSNFDYPLPHKDILKHIQEGNLKQVGRGHSAPLAVLNSMLNSHSRGPDAVFYRAEGAACFGLNKNRTKTHEIDTHLKPLDVQSSSLRNRSSLITFDSLRSAKTYVEFKKEKEEKEQKYNPPRALKIPGDISNLPTSHPKKQLIPPGNDYDSSKRSDNNLPIIGSLSKEAYDRLKQYPHHRRMGPTTSALVRPAPPFSRPPPGAALRVMPPKKRIKLEDDNDEKLNSTPNVSKNISLDVSKSASQNVSKNSSVNVSKNSPLNVFKNSSLNVSKNSSLNVSKNNTLNVSKNNPMNISKNTALNLTKNTNLCLPKRTDIIKKEQNIQMDNKKNEKLVRREVIKMENVRRSSPVNQKVLKSNGFQKVSSKNVIVQKLTQRQQKPLQKTHSSHTQIIAKNKKKFHSKQIQRSSLRPIISTMSKQQDCVTDTSDDKNKPPSFLGVKFKRMKKANLANQIKRSKDGKLDLMRPDSILTSIHLKDCINERTFNSLPPAYQYQLLMLLPDVDRKIDKDGALRLSAHALTNEFFTRACQDYKDKLLDGEFNSDILQRAKNEVRFQTKLDPWKVKFFEPVYGISSSNNDAGNDVILQPIESSWVTFLKFAENSTADFDEALKKIQSEVKRDAKSFHTDFIEKNEKEDRDWLLPKSAVKDRSNCSRTSSRHLNMLSPLTLKPKTITEDFMKSRRAIKKAQLLQRKKFDKQLKDAKAKIVEDARCGSLKADNLKVQKLNENVINDKNISAKTVSSLDLLARNGILTCPPEDNCNLTVDCTIKLNNSLEDKTTSDNIKNQNIGILDLCDNSVLRNLIHKKNELKPTPKLKNARRKAVKGPFKSEITRILHGPASFGTNDEGKCSCNLSPMAVCIRCGSFWHGESLDSDSNCILCTS</sequence>
<dbReference type="PANTHER" id="PTHR13578:SF20">
    <property type="entry name" value="POLYCOMB PROTEIN ASX"/>
    <property type="match status" value="1"/>
</dbReference>
<keyword evidence="3" id="KW-0863">Zinc-finger</keyword>
<dbReference type="InterPro" id="IPR028020">
    <property type="entry name" value="ASX_DEUBAD_dom"/>
</dbReference>
<evidence type="ECO:0000259" key="9">
    <source>
        <dbReference type="PROSITE" id="PS51913"/>
    </source>
</evidence>
<feature type="compositionally biased region" description="Basic and acidic residues" evidence="8">
    <location>
        <begin position="1"/>
        <end position="32"/>
    </location>
</feature>
<dbReference type="InterPro" id="IPR044867">
    <property type="entry name" value="DEUBAD_dom"/>
</dbReference>
<dbReference type="InterPro" id="IPR007759">
    <property type="entry name" value="Asxl_HARE-HTH"/>
</dbReference>